<dbReference type="EMBL" id="BAAANY010000001">
    <property type="protein sequence ID" value="GAA1657321.1"/>
    <property type="molecule type" value="Genomic_DNA"/>
</dbReference>
<evidence type="ECO:0000313" key="2">
    <source>
        <dbReference type="Proteomes" id="UP001500618"/>
    </source>
</evidence>
<evidence type="ECO:0000313" key="1">
    <source>
        <dbReference type="EMBL" id="GAA1657321.1"/>
    </source>
</evidence>
<dbReference type="NCBIfam" id="TIGR04141">
    <property type="entry name" value="TIGR04141 family sporadically distributed protein"/>
    <property type="match status" value="1"/>
</dbReference>
<evidence type="ECO:0008006" key="3">
    <source>
        <dbReference type="Google" id="ProtNLM"/>
    </source>
</evidence>
<organism evidence="1 2">
    <name type="scientific">Fodinicola feengrottensis</name>
    <dbReference type="NCBI Taxonomy" id="435914"/>
    <lineage>
        <taxon>Bacteria</taxon>
        <taxon>Bacillati</taxon>
        <taxon>Actinomycetota</taxon>
        <taxon>Actinomycetes</taxon>
        <taxon>Mycobacteriales</taxon>
        <taxon>Fodinicola</taxon>
    </lineage>
</organism>
<dbReference type="Pfam" id="PF19614">
    <property type="entry name" value="DUF6119"/>
    <property type="match status" value="1"/>
</dbReference>
<dbReference type="RefSeq" id="WP_344306460.1">
    <property type="nucleotide sequence ID" value="NZ_BAAANY010000001.1"/>
</dbReference>
<name>A0ABN2FRC9_9ACTN</name>
<comment type="caution">
    <text evidence="1">The sequence shown here is derived from an EMBL/GenBank/DDBJ whole genome shotgun (WGS) entry which is preliminary data.</text>
</comment>
<keyword evidence="2" id="KW-1185">Reference proteome</keyword>
<accession>A0ABN2FRC9</accession>
<protein>
    <recommendedName>
        <fullName evidence="3">TIGR04141 family sporadically distributed protein</fullName>
    </recommendedName>
</protein>
<gene>
    <name evidence="1" type="ORF">GCM10009765_03550</name>
</gene>
<reference evidence="1 2" key="1">
    <citation type="journal article" date="2019" name="Int. J. Syst. Evol. Microbiol.">
        <title>The Global Catalogue of Microorganisms (GCM) 10K type strain sequencing project: providing services to taxonomists for standard genome sequencing and annotation.</title>
        <authorList>
            <consortium name="The Broad Institute Genomics Platform"/>
            <consortium name="The Broad Institute Genome Sequencing Center for Infectious Disease"/>
            <person name="Wu L."/>
            <person name="Ma J."/>
        </authorList>
    </citation>
    <scope>NUCLEOTIDE SEQUENCE [LARGE SCALE GENOMIC DNA]</scope>
    <source>
        <strain evidence="1 2">JCM 14718</strain>
    </source>
</reference>
<proteinExistence type="predicted"/>
<dbReference type="InterPro" id="IPR026487">
    <property type="entry name" value="CHP04141"/>
</dbReference>
<sequence length="589" mass="67124">MSIGKRSNIAIWRLTMPEDVSPSERIDEVVSIYGQLVEDEPFKHQPLRKVEIVQDFDSVSIALYVRRKNNVGLLPFIQGHLSVPDDVKLFRSESADACLFIATKLAVFAITSGAGYRIIEGLVDYSFPFDTAKKLIANNFSESAVREFAGTRTSRVETYRRGHSIDRSDTFGKVWKKLVGRIDSSLLANSSYLRSIIDPARPPAVEIKAAFVLRKRLDLAEVVALVAELETLPEPNADQALQLSFLDNLYPIKNNKDIEGLLTDRFVENLRQVLLGSAEIDLDMSDPGDITRYNAGSDFKIGRLEISTGPPDKVRLVEAMRSICASSVRTVEGFRDHALSLGISYSIDPDDHATRIRDKLINFLHGEVDYEGQTYFRLDKIWYRSQGDFLENLKRDFIEEVFSTSRPVLLADVPFLTWRDDEDEDGFNKRQALVAGFHYGDKIFARSDRGKIELFDLLKVDEDNQRLYIVHSKDKFDAKMRDACSQIVMSSEVIDSDLDNGRPLLTRYFDDWKASPHNADKGISKATFLKWFDLELVYVVLCSTRRDFVPVDFENDALHSHIARREILATKNEFKGRDVSFRLAHTRRQ</sequence>
<dbReference type="Proteomes" id="UP001500618">
    <property type="component" value="Unassembled WGS sequence"/>
</dbReference>